<dbReference type="SUPFAM" id="SSF50494">
    <property type="entry name" value="Trypsin-like serine proteases"/>
    <property type="match status" value="1"/>
</dbReference>
<reference evidence="9" key="1">
    <citation type="submission" date="2013-09" db="EMBL/GenBank/DDBJ databases">
        <title>The Genome Sequence of Anopheles culicifacies species A.</title>
        <authorList>
            <consortium name="The Broad Institute Genomics Platform"/>
            <person name="Neafsey D.E."/>
            <person name="Besansky N."/>
            <person name="Howell P."/>
            <person name="Walton C."/>
            <person name="Young S.K."/>
            <person name="Zeng Q."/>
            <person name="Gargeya S."/>
            <person name="Fitzgerald M."/>
            <person name="Haas B."/>
            <person name="Abouelleil A."/>
            <person name="Allen A.W."/>
            <person name="Alvarado L."/>
            <person name="Arachchi H.M."/>
            <person name="Berlin A.M."/>
            <person name="Chapman S.B."/>
            <person name="Gainer-Dewar J."/>
            <person name="Goldberg J."/>
            <person name="Griggs A."/>
            <person name="Gujja S."/>
            <person name="Hansen M."/>
            <person name="Howarth C."/>
            <person name="Imamovic A."/>
            <person name="Ireland A."/>
            <person name="Larimer J."/>
            <person name="McCowan C."/>
            <person name="Murphy C."/>
            <person name="Pearson M."/>
            <person name="Poon T.W."/>
            <person name="Priest M."/>
            <person name="Roberts A."/>
            <person name="Saif S."/>
            <person name="Shea T."/>
            <person name="Sisk P."/>
            <person name="Sykes S."/>
            <person name="Wortman J."/>
            <person name="Nusbaum C."/>
            <person name="Birren B."/>
        </authorList>
    </citation>
    <scope>NUCLEOTIDE SEQUENCE [LARGE SCALE GENOMIC DNA]</scope>
    <source>
        <strain evidence="9">A-37</strain>
    </source>
</reference>
<dbReference type="InterPro" id="IPR001254">
    <property type="entry name" value="Trypsin_dom"/>
</dbReference>
<dbReference type="Gene3D" id="2.40.10.10">
    <property type="entry name" value="Trypsin-like serine proteases"/>
    <property type="match status" value="1"/>
</dbReference>
<dbReference type="PROSITE" id="PS50240">
    <property type="entry name" value="TRYPSIN_DOM"/>
    <property type="match status" value="1"/>
</dbReference>
<keyword evidence="2" id="KW-0964">Secreted</keyword>
<evidence type="ECO:0000313" key="8">
    <source>
        <dbReference type="EnsemblMetazoa" id="ACUA018588-PA"/>
    </source>
</evidence>
<dbReference type="GO" id="GO:0004252">
    <property type="term" value="F:serine-type endopeptidase activity"/>
    <property type="evidence" value="ECO:0007669"/>
    <property type="project" value="InterPro"/>
</dbReference>
<dbReference type="Proteomes" id="UP000075883">
    <property type="component" value="Unassembled WGS sequence"/>
</dbReference>
<dbReference type="InterPro" id="IPR009003">
    <property type="entry name" value="Peptidase_S1_PA"/>
</dbReference>
<keyword evidence="4" id="KW-0378">Hydrolase</keyword>
<proteinExistence type="inferred from homology"/>
<comment type="subcellular location">
    <subcellularLocation>
        <location evidence="1">Secreted</location>
    </subcellularLocation>
</comment>
<keyword evidence="3" id="KW-0645">Protease</keyword>
<keyword evidence="9" id="KW-1185">Reference proteome</keyword>
<accession>A0A182MHS5</accession>
<evidence type="ECO:0000256" key="3">
    <source>
        <dbReference type="ARBA" id="ARBA00022670"/>
    </source>
</evidence>
<reference evidence="8" key="2">
    <citation type="submission" date="2020-05" db="UniProtKB">
        <authorList>
            <consortium name="EnsemblMetazoa"/>
        </authorList>
    </citation>
    <scope>IDENTIFICATION</scope>
    <source>
        <strain evidence="8">A-37</strain>
    </source>
</reference>
<dbReference type="Pfam" id="PF00089">
    <property type="entry name" value="Trypsin"/>
    <property type="match status" value="1"/>
</dbReference>
<evidence type="ECO:0000256" key="6">
    <source>
        <dbReference type="ARBA" id="ARBA00024195"/>
    </source>
</evidence>
<dbReference type="InterPro" id="IPR033116">
    <property type="entry name" value="TRYPSIN_SER"/>
</dbReference>
<dbReference type="PANTHER" id="PTHR24264">
    <property type="entry name" value="TRYPSIN-RELATED"/>
    <property type="match status" value="1"/>
</dbReference>
<evidence type="ECO:0000256" key="2">
    <source>
        <dbReference type="ARBA" id="ARBA00022525"/>
    </source>
</evidence>
<organism evidence="8 9">
    <name type="scientific">Anopheles culicifacies</name>
    <dbReference type="NCBI Taxonomy" id="139723"/>
    <lineage>
        <taxon>Eukaryota</taxon>
        <taxon>Metazoa</taxon>
        <taxon>Ecdysozoa</taxon>
        <taxon>Arthropoda</taxon>
        <taxon>Hexapoda</taxon>
        <taxon>Insecta</taxon>
        <taxon>Pterygota</taxon>
        <taxon>Neoptera</taxon>
        <taxon>Endopterygota</taxon>
        <taxon>Diptera</taxon>
        <taxon>Nematocera</taxon>
        <taxon>Culicoidea</taxon>
        <taxon>Culicidae</taxon>
        <taxon>Anophelinae</taxon>
        <taxon>Anopheles</taxon>
        <taxon>culicifacies species complex</taxon>
    </lineage>
</organism>
<evidence type="ECO:0000256" key="4">
    <source>
        <dbReference type="ARBA" id="ARBA00022801"/>
    </source>
</evidence>
<evidence type="ECO:0000259" key="7">
    <source>
        <dbReference type="PROSITE" id="PS50240"/>
    </source>
</evidence>
<feature type="domain" description="Peptidase S1" evidence="7">
    <location>
        <begin position="1"/>
        <end position="151"/>
    </location>
</feature>
<dbReference type="VEuPathDB" id="VectorBase:ACUA018588"/>
<dbReference type="EMBL" id="AXCM01002469">
    <property type="status" value="NOT_ANNOTATED_CDS"/>
    <property type="molecule type" value="Genomic_DNA"/>
</dbReference>
<evidence type="ECO:0000313" key="9">
    <source>
        <dbReference type="Proteomes" id="UP000075883"/>
    </source>
</evidence>
<evidence type="ECO:0000256" key="5">
    <source>
        <dbReference type="ARBA" id="ARBA00022825"/>
    </source>
</evidence>
<name>A0A182MHS5_9DIPT</name>
<dbReference type="AlphaFoldDB" id="A0A182MHS5"/>
<keyword evidence="5" id="KW-0720">Serine protease</keyword>
<evidence type="ECO:0000256" key="1">
    <source>
        <dbReference type="ARBA" id="ARBA00004613"/>
    </source>
</evidence>
<dbReference type="STRING" id="139723.A0A182MHS5"/>
<dbReference type="GO" id="GO:0005615">
    <property type="term" value="C:extracellular space"/>
    <property type="evidence" value="ECO:0007669"/>
    <property type="project" value="TreeGrafter"/>
</dbReference>
<dbReference type="InterPro" id="IPR050127">
    <property type="entry name" value="Serine_Proteases_S1"/>
</dbReference>
<comment type="similarity">
    <text evidence="6">Belongs to the peptidase S1 family. CLIP subfamily.</text>
</comment>
<dbReference type="EnsemblMetazoa" id="ACUA018588-RA">
    <property type="protein sequence ID" value="ACUA018588-PA"/>
    <property type="gene ID" value="ACUA018588"/>
</dbReference>
<dbReference type="InterPro" id="IPR043504">
    <property type="entry name" value="Peptidase_S1_PA_chymotrypsin"/>
</dbReference>
<sequence length="159" mass="17734">MVELQADIPFNKRVLPICPYHGREDFPVLENLTIAGWGRKENYMTSNRLMYANVKTVPLEECKTHYENQMLARLNRGIVAEQYCAQGALVEHVYEHVDACQGDSGGPLLVQQANNVILIGVISVGIGCGSKLPGLYTRVGSYFEWINNTITESQSKQTS</sequence>
<dbReference type="PANTHER" id="PTHR24264:SF65">
    <property type="entry name" value="SRCR DOMAIN-CONTAINING PROTEIN"/>
    <property type="match status" value="1"/>
</dbReference>
<dbReference type="PROSITE" id="PS00135">
    <property type="entry name" value="TRYPSIN_SER"/>
    <property type="match status" value="1"/>
</dbReference>
<dbReference type="SMART" id="SM00020">
    <property type="entry name" value="Tryp_SPc"/>
    <property type="match status" value="1"/>
</dbReference>
<dbReference type="GO" id="GO:0006508">
    <property type="term" value="P:proteolysis"/>
    <property type="evidence" value="ECO:0007669"/>
    <property type="project" value="UniProtKB-KW"/>
</dbReference>
<protein>
    <recommendedName>
        <fullName evidence="7">Peptidase S1 domain-containing protein</fullName>
    </recommendedName>
</protein>